<sequence>MRRFALLVCCMIPVSAAAAAAATPKPVPVLLRADPNVDACPSFLRVKLPEGGREGFLSLRAGPGTAWPEIARLRPATSMIACSEKADWIAVIIQPGGGGDCAIPVPTGKPLRYAGPCRHGWVNRRFVETVAG</sequence>
<keyword evidence="1" id="KW-0732">Signal</keyword>
<evidence type="ECO:0000313" key="2">
    <source>
        <dbReference type="EMBL" id="SFR96604.1"/>
    </source>
</evidence>
<evidence type="ECO:0000313" key="3">
    <source>
        <dbReference type="Proteomes" id="UP000198824"/>
    </source>
</evidence>
<dbReference type="STRING" id="1166337.SAMN05192580_2042"/>
<dbReference type="EMBL" id="FOZG01000002">
    <property type="protein sequence ID" value="SFR96604.1"/>
    <property type="molecule type" value="Genomic_DNA"/>
</dbReference>
<evidence type="ECO:0008006" key="4">
    <source>
        <dbReference type="Google" id="ProtNLM"/>
    </source>
</evidence>
<gene>
    <name evidence="2" type="ORF">SAMN05192580_2042</name>
</gene>
<feature type="chain" id="PRO_5011516349" description="Integron" evidence="1">
    <location>
        <begin position="21"/>
        <end position="132"/>
    </location>
</feature>
<keyword evidence="3" id="KW-1185">Reference proteome</keyword>
<dbReference type="AlphaFoldDB" id="A0A1I6KZH6"/>
<dbReference type="OrthoDB" id="9816009at2"/>
<proteinExistence type="predicted"/>
<name>A0A1I6KZH6_9SPHN</name>
<reference evidence="2 3" key="1">
    <citation type="submission" date="2016-10" db="EMBL/GenBank/DDBJ databases">
        <authorList>
            <person name="de Groot N.N."/>
        </authorList>
    </citation>
    <scope>NUCLEOTIDE SEQUENCE [LARGE SCALE GENOMIC DNA]</scope>
    <source>
        <strain evidence="2 3">S5-249</strain>
    </source>
</reference>
<organism evidence="2 3">
    <name type="scientific">Sphingomonas jatrophae</name>
    <dbReference type="NCBI Taxonomy" id="1166337"/>
    <lineage>
        <taxon>Bacteria</taxon>
        <taxon>Pseudomonadati</taxon>
        <taxon>Pseudomonadota</taxon>
        <taxon>Alphaproteobacteria</taxon>
        <taxon>Sphingomonadales</taxon>
        <taxon>Sphingomonadaceae</taxon>
        <taxon>Sphingomonas</taxon>
    </lineage>
</organism>
<protein>
    <recommendedName>
        <fullName evidence="4">Integron</fullName>
    </recommendedName>
</protein>
<feature type="signal peptide" evidence="1">
    <location>
        <begin position="1"/>
        <end position="20"/>
    </location>
</feature>
<dbReference type="Proteomes" id="UP000198824">
    <property type="component" value="Unassembled WGS sequence"/>
</dbReference>
<dbReference type="RefSeq" id="WP_093314244.1">
    <property type="nucleotide sequence ID" value="NZ_FOZG01000002.1"/>
</dbReference>
<evidence type="ECO:0000256" key="1">
    <source>
        <dbReference type="SAM" id="SignalP"/>
    </source>
</evidence>
<accession>A0A1I6KZH6</accession>